<dbReference type="SMART" id="SM00903">
    <property type="entry name" value="Flavin_Reduct"/>
    <property type="match status" value="1"/>
</dbReference>
<evidence type="ECO:0000313" key="3">
    <source>
        <dbReference type="EMBL" id="CAG7615671.1"/>
    </source>
</evidence>
<dbReference type="GO" id="GO:0004497">
    <property type="term" value="F:monooxygenase activity"/>
    <property type="evidence" value="ECO:0007669"/>
    <property type="project" value="UniProtKB-KW"/>
</dbReference>
<dbReference type="PANTHER" id="PTHR30466:SF1">
    <property type="entry name" value="FMN REDUCTASE (NADH) RUTF"/>
    <property type="match status" value="1"/>
</dbReference>
<dbReference type="InterPro" id="IPR002563">
    <property type="entry name" value="Flavin_Rdtase-like_dom"/>
</dbReference>
<reference evidence="3" key="1">
    <citation type="submission" date="2021-06" db="EMBL/GenBank/DDBJ databases">
        <authorList>
            <person name="Criscuolo A."/>
        </authorList>
    </citation>
    <scope>NUCLEOTIDE SEQUENCE</scope>
    <source>
        <strain evidence="3">CIP111803</strain>
    </source>
</reference>
<dbReference type="EC" id="1.5.1.36" evidence="3"/>
<dbReference type="AlphaFoldDB" id="A0A916NHP4"/>
<evidence type="ECO:0000313" key="4">
    <source>
        <dbReference type="Proteomes" id="UP000693892"/>
    </source>
</evidence>
<dbReference type="InterPro" id="IPR050268">
    <property type="entry name" value="NADH-dep_flavin_reductase"/>
</dbReference>
<evidence type="ECO:0000256" key="1">
    <source>
        <dbReference type="ARBA" id="ARBA00023002"/>
    </source>
</evidence>
<dbReference type="EMBL" id="CAJVAP010000022">
    <property type="protein sequence ID" value="CAG7615671.1"/>
    <property type="molecule type" value="Genomic_DNA"/>
</dbReference>
<sequence>MTTSIDPTTFRQVLGSFLTGVTIVTTVGSDGEYRGITANSFTSVSLDPPLVLFCIGKQSSSCEAFTEAEGFNIHILSAEQQGLARQFVRGTSEEKFANVPITTTETGAPLLSGVGAWLACRRHQVVDAGDHYILIGEVYACEAQDYRPLGFFQSQFQTFSMGDEIAQYSARPSGSVTVAWILAADDGRVVLRRNEQDELEIPKNRTGSTRLGDEYLAGMAGGLVGAEAGIDFLFSLYEAEDERLVLIYRGVLEGPVGGLAEGMELVDLEQLGSLSIAETVEQSILRRYQRERIEARFGVYSGSQAEGTLMRVEQAD</sequence>
<dbReference type="GO" id="GO:0042602">
    <property type="term" value="F:riboflavin reductase (NADPH) activity"/>
    <property type="evidence" value="ECO:0007669"/>
    <property type="project" value="TreeGrafter"/>
</dbReference>
<evidence type="ECO:0000259" key="2">
    <source>
        <dbReference type="SMART" id="SM00903"/>
    </source>
</evidence>
<gene>
    <name evidence="3" type="primary">tgnA</name>
    <name evidence="3" type="ORF">LEUCIP111803_01904</name>
</gene>
<protein>
    <submittedName>
        <fullName evidence="3">Flavin-dependent trigonelline monooxygenase, reductase component</fullName>
        <ecNumber evidence="3">1.5.1.36</ecNumber>
    </submittedName>
</protein>
<dbReference type="PANTHER" id="PTHR30466">
    <property type="entry name" value="FLAVIN REDUCTASE"/>
    <property type="match status" value="1"/>
</dbReference>
<dbReference type="Proteomes" id="UP000693892">
    <property type="component" value="Unassembled WGS sequence"/>
</dbReference>
<organism evidence="3 4">
    <name type="scientific">Leucobacter soli</name>
    <dbReference type="NCBI Taxonomy" id="2812850"/>
    <lineage>
        <taxon>Bacteria</taxon>
        <taxon>Bacillati</taxon>
        <taxon>Actinomycetota</taxon>
        <taxon>Actinomycetes</taxon>
        <taxon>Micrococcales</taxon>
        <taxon>Microbacteriaceae</taxon>
        <taxon>Leucobacter</taxon>
    </lineage>
</organism>
<dbReference type="GO" id="GO:0036382">
    <property type="term" value="F:flavin reductase (NADH) activity"/>
    <property type="evidence" value="ECO:0007669"/>
    <property type="project" value="UniProtKB-EC"/>
</dbReference>
<name>A0A916NHP4_9MICO</name>
<dbReference type="GO" id="GO:0010181">
    <property type="term" value="F:FMN binding"/>
    <property type="evidence" value="ECO:0007669"/>
    <property type="project" value="InterPro"/>
</dbReference>
<keyword evidence="3" id="KW-0503">Monooxygenase</keyword>
<comment type="caution">
    <text evidence="3">The sequence shown here is derived from an EMBL/GenBank/DDBJ whole genome shotgun (WGS) entry which is preliminary data.</text>
</comment>
<accession>A0A916NHP4</accession>
<dbReference type="RefSeq" id="WP_218115810.1">
    <property type="nucleotide sequence ID" value="NZ_CAJVAP010000022.1"/>
</dbReference>
<feature type="domain" description="Flavin reductase like" evidence="2">
    <location>
        <begin position="14"/>
        <end position="158"/>
    </location>
</feature>
<proteinExistence type="predicted"/>
<dbReference type="Pfam" id="PF01613">
    <property type="entry name" value="Flavin_Reduct"/>
    <property type="match status" value="1"/>
</dbReference>
<keyword evidence="4" id="KW-1185">Reference proteome</keyword>
<keyword evidence="1 3" id="KW-0560">Oxidoreductase</keyword>